<dbReference type="Proteomes" id="UP000765509">
    <property type="component" value="Unassembled WGS sequence"/>
</dbReference>
<sequence length="161" mass="17585">MAIDFRKSCLGLISQGTFLLKTSTMASGSHLHKGVSPQDQGNPQLQLKLDSLCGNQGWYIYGIIYQCVPFFLRNPTVILSGSNYVISTPVFKSITHFKGRLLSHSVLQSLVATRGPFEDPNHLALQDLGCTFSQDSSKGNFRRLSSIQSVVKASSTSVFLG</sequence>
<name>A0A9Q3JA65_9BASI</name>
<keyword evidence="2" id="KW-1185">Reference proteome</keyword>
<reference evidence="1" key="1">
    <citation type="submission" date="2021-03" db="EMBL/GenBank/DDBJ databases">
        <title>Draft genome sequence of rust myrtle Austropuccinia psidii MF-1, a brazilian biotype.</title>
        <authorList>
            <person name="Quecine M.C."/>
            <person name="Pachon D.M.R."/>
            <person name="Bonatelli M.L."/>
            <person name="Correr F.H."/>
            <person name="Franceschini L.M."/>
            <person name="Leite T.F."/>
            <person name="Margarido G.R.A."/>
            <person name="Almeida C.A."/>
            <person name="Ferrarezi J.A."/>
            <person name="Labate C.A."/>
        </authorList>
    </citation>
    <scope>NUCLEOTIDE SEQUENCE</scope>
    <source>
        <strain evidence="1">MF-1</strain>
    </source>
</reference>
<organism evidence="1 2">
    <name type="scientific">Austropuccinia psidii MF-1</name>
    <dbReference type="NCBI Taxonomy" id="1389203"/>
    <lineage>
        <taxon>Eukaryota</taxon>
        <taxon>Fungi</taxon>
        <taxon>Dikarya</taxon>
        <taxon>Basidiomycota</taxon>
        <taxon>Pucciniomycotina</taxon>
        <taxon>Pucciniomycetes</taxon>
        <taxon>Pucciniales</taxon>
        <taxon>Sphaerophragmiaceae</taxon>
        <taxon>Austropuccinia</taxon>
    </lineage>
</organism>
<protein>
    <submittedName>
        <fullName evidence="1">Uncharacterized protein</fullName>
    </submittedName>
</protein>
<dbReference type="EMBL" id="AVOT02066376">
    <property type="protein sequence ID" value="MBW0558197.1"/>
    <property type="molecule type" value="Genomic_DNA"/>
</dbReference>
<proteinExistence type="predicted"/>
<comment type="caution">
    <text evidence="1">The sequence shown here is derived from an EMBL/GenBank/DDBJ whole genome shotgun (WGS) entry which is preliminary data.</text>
</comment>
<evidence type="ECO:0000313" key="1">
    <source>
        <dbReference type="EMBL" id="MBW0558197.1"/>
    </source>
</evidence>
<dbReference type="AlphaFoldDB" id="A0A9Q3JA65"/>
<evidence type="ECO:0000313" key="2">
    <source>
        <dbReference type="Proteomes" id="UP000765509"/>
    </source>
</evidence>
<accession>A0A9Q3JA65</accession>
<gene>
    <name evidence="1" type="ORF">O181_097912</name>
</gene>